<evidence type="ECO:0000313" key="4">
    <source>
        <dbReference type="Proteomes" id="UP000184203"/>
    </source>
</evidence>
<reference evidence="2" key="2">
    <citation type="submission" date="2016-11" db="EMBL/GenBank/DDBJ databases">
        <authorList>
            <person name="Jaros S."/>
            <person name="Januszkiewicz K."/>
            <person name="Wedrychowicz H."/>
        </authorList>
    </citation>
    <scope>NUCLEOTIDE SEQUENCE [LARGE SCALE GENOMIC DNA]</scope>
    <source>
        <strain evidence="2">DX253</strain>
    </source>
</reference>
<organism evidence="1 3">
    <name type="scientific">Haladaptatus paucihalophilus DX253</name>
    <dbReference type="NCBI Taxonomy" id="797209"/>
    <lineage>
        <taxon>Archaea</taxon>
        <taxon>Methanobacteriati</taxon>
        <taxon>Methanobacteriota</taxon>
        <taxon>Stenosarchaea group</taxon>
        <taxon>Halobacteria</taxon>
        <taxon>Halobacteriales</taxon>
        <taxon>Haladaptataceae</taxon>
        <taxon>Haladaptatus</taxon>
    </lineage>
</organism>
<name>E7QWV6_HALPU</name>
<dbReference type="Proteomes" id="UP000184203">
    <property type="component" value="Unassembled WGS sequence"/>
</dbReference>
<keyword evidence="4" id="KW-1185">Reference proteome</keyword>
<sequence length="32" mass="3607">MDGKAVVLWYSSFDSGSSVFGSDRSVRRYIFS</sequence>
<dbReference type="STRING" id="797209.GCA_000376445_03142"/>
<gene>
    <name evidence="2" type="ORF">SAMN05444342_0976</name>
    <name evidence="1" type="ORF">ZOD2009_16473</name>
</gene>
<proteinExistence type="predicted"/>
<accession>E7QWV6</accession>
<dbReference type="EMBL" id="AEMG01000019">
    <property type="protein sequence ID" value="EFW90759.1"/>
    <property type="molecule type" value="Genomic_DNA"/>
</dbReference>
<protein>
    <submittedName>
        <fullName evidence="1">Uncharacterized protein</fullName>
    </submittedName>
</protein>
<dbReference type="Proteomes" id="UP000003751">
    <property type="component" value="Unassembled WGS sequence"/>
</dbReference>
<dbReference type="AlphaFoldDB" id="E7QWV6"/>
<reference evidence="4" key="3">
    <citation type="submission" date="2016-11" db="EMBL/GenBank/DDBJ databases">
        <authorList>
            <person name="Varghese N."/>
            <person name="Submissions S."/>
        </authorList>
    </citation>
    <scope>NUCLEOTIDE SEQUENCE [LARGE SCALE GENOMIC DNA]</scope>
    <source>
        <strain evidence="4">DX253</strain>
    </source>
</reference>
<evidence type="ECO:0000313" key="3">
    <source>
        <dbReference type="Proteomes" id="UP000003751"/>
    </source>
</evidence>
<dbReference type="EMBL" id="FRAN01000001">
    <property type="protein sequence ID" value="SHK21604.1"/>
    <property type="molecule type" value="Genomic_DNA"/>
</dbReference>
<reference evidence="1 3" key="1">
    <citation type="journal article" date="2014" name="ISME J.">
        <title>Trehalose/2-sulfotrehalose biosynthesis and glycine-betaine uptake are widely spread mechanisms for osmoadaptation in the Halobacteriales.</title>
        <authorList>
            <person name="Youssef N.H."/>
            <person name="Savage-Ashlock K.N."/>
            <person name="McCully A.L."/>
            <person name="Luedtke B."/>
            <person name="Shaw E.I."/>
            <person name="Hoff W.D."/>
            <person name="Elshahed M.S."/>
        </authorList>
    </citation>
    <scope>NUCLEOTIDE SEQUENCE [LARGE SCALE GENOMIC DNA]</scope>
    <source>
        <strain evidence="1 3">DX253</strain>
    </source>
</reference>
<evidence type="ECO:0000313" key="2">
    <source>
        <dbReference type="EMBL" id="SHK21604.1"/>
    </source>
</evidence>
<evidence type="ECO:0000313" key="1">
    <source>
        <dbReference type="EMBL" id="EFW90759.1"/>
    </source>
</evidence>